<proteinExistence type="predicted"/>
<reference evidence="1" key="1">
    <citation type="submission" date="2021-02" db="EMBL/GenBank/DDBJ databases">
        <authorList>
            <person name="Dougan E. K."/>
            <person name="Rhodes N."/>
            <person name="Thang M."/>
            <person name="Chan C."/>
        </authorList>
    </citation>
    <scope>NUCLEOTIDE SEQUENCE</scope>
</reference>
<name>A0A813BBA1_9DINO</name>
<keyword evidence="2" id="KW-1185">Reference proteome</keyword>
<organism evidence="1 2">
    <name type="scientific">Symbiodinium necroappetens</name>
    <dbReference type="NCBI Taxonomy" id="1628268"/>
    <lineage>
        <taxon>Eukaryota</taxon>
        <taxon>Sar</taxon>
        <taxon>Alveolata</taxon>
        <taxon>Dinophyceae</taxon>
        <taxon>Suessiales</taxon>
        <taxon>Symbiodiniaceae</taxon>
        <taxon>Symbiodinium</taxon>
    </lineage>
</organism>
<dbReference type="EMBL" id="CAJNJA010068906">
    <property type="protein sequence ID" value="CAE7896302.1"/>
    <property type="molecule type" value="Genomic_DNA"/>
</dbReference>
<dbReference type="Proteomes" id="UP000601435">
    <property type="component" value="Unassembled WGS sequence"/>
</dbReference>
<evidence type="ECO:0000313" key="1">
    <source>
        <dbReference type="EMBL" id="CAE7896302.1"/>
    </source>
</evidence>
<evidence type="ECO:0000313" key="2">
    <source>
        <dbReference type="Proteomes" id="UP000601435"/>
    </source>
</evidence>
<comment type="caution">
    <text evidence="1">The sequence shown here is derived from an EMBL/GenBank/DDBJ whole genome shotgun (WGS) entry which is preliminary data.</text>
</comment>
<sequence>MPGTLNEQRLMTVLENLTTLVSSSSSGAREQSIRGRDLAKVLKAPEPFRPKDRDAELSSWTNWSWELEQYLSCLDRSFGAELQTIRRRPNNPIVLASLTAEEADRSRLLYGVLAGLLHDKGKRMLKSLKDNNGYEAYRLLSQDLTPCSRNRVLALLQAIHSWPQFDNRSGLMVQVAKFESAVSEYENLSGEVMSEDNKLAAVLRCLSGQLRTQATVLITESSTYQELRNLIERWDTSQTRWSSSIASTFGISSAPSNGPVFDLGDTTDWFAGGH</sequence>
<dbReference type="AlphaFoldDB" id="A0A813BBA1"/>
<dbReference type="OrthoDB" id="10641860at2759"/>
<protein>
    <submittedName>
        <fullName evidence="1">Uncharacterized protein</fullName>
    </submittedName>
</protein>
<feature type="non-terminal residue" evidence="1">
    <location>
        <position position="1"/>
    </location>
</feature>
<gene>
    <name evidence="1" type="ORF">SNEC2469_LOCUS30010</name>
</gene>
<accession>A0A813BBA1</accession>